<dbReference type="OrthoDB" id="4869960at2759"/>
<keyword evidence="6" id="KW-1185">Reference proteome</keyword>
<keyword evidence="2" id="KW-0677">Repeat</keyword>
<feature type="region of interest" description="Disordered" evidence="4">
    <location>
        <begin position="1"/>
        <end position="22"/>
    </location>
</feature>
<protein>
    <submittedName>
        <fullName evidence="5">DDB1- and CUL4-associated factor 5</fullName>
    </submittedName>
</protein>
<dbReference type="InterPro" id="IPR001680">
    <property type="entry name" value="WD40_rpt"/>
</dbReference>
<organism evidence="5 6">
    <name type="scientific">Hypsizygus marmoreus</name>
    <name type="common">White beech mushroom</name>
    <name type="synonym">Agaricus marmoreus</name>
    <dbReference type="NCBI Taxonomy" id="39966"/>
    <lineage>
        <taxon>Eukaryota</taxon>
        <taxon>Fungi</taxon>
        <taxon>Dikarya</taxon>
        <taxon>Basidiomycota</taxon>
        <taxon>Agaricomycotina</taxon>
        <taxon>Agaricomycetes</taxon>
        <taxon>Agaricomycetidae</taxon>
        <taxon>Agaricales</taxon>
        <taxon>Tricholomatineae</taxon>
        <taxon>Lyophyllaceae</taxon>
        <taxon>Hypsizygus</taxon>
    </lineage>
</organism>
<gene>
    <name evidence="5" type="primary">Dcaf5</name>
    <name evidence="5" type="ORF">Hypma_016344</name>
</gene>
<comment type="caution">
    <text evidence="5">The sequence shown here is derived from an EMBL/GenBank/DDBJ whole genome shotgun (WGS) entry which is preliminary data.</text>
</comment>
<accession>A0A369J279</accession>
<feature type="repeat" description="WD" evidence="3">
    <location>
        <begin position="40"/>
        <end position="82"/>
    </location>
</feature>
<proteinExistence type="predicted"/>
<keyword evidence="1 3" id="KW-0853">WD repeat</keyword>
<feature type="compositionally biased region" description="Acidic residues" evidence="4">
    <location>
        <begin position="506"/>
        <end position="526"/>
    </location>
</feature>
<dbReference type="PANTHER" id="PTHR15574">
    <property type="entry name" value="WD REPEAT DOMAIN-CONTAINING FAMILY"/>
    <property type="match status" value="1"/>
</dbReference>
<evidence type="ECO:0000256" key="1">
    <source>
        <dbReference type="ARBA" id="ARBA00022574"/>
    </source>
</evidence>
<dbReference type="Pfam" id="PF00400">
    <property type="entry name" value="WD40"/>
    <property type="match status" value="4"/>
</dbReference>
<dbReference type="InParanoid" id="A0A369J279"/>
<dbReference type="InterPro" id="IPR045151">
    <property type="entry name" value="DCAF8"/>
</dbReference>
<dbReference type="InterPro" id="IPR036322">
    <property type="entry name" value="WD40_repeat_dom_sf"/>
</dbReference>
<dbReference type="Proteomes" id="UP000076154">
    <property type="component" value="Unassembled WGS sequence"/>
</dbReference>
<dbReference type="GO" id="GO:0005737">
    <property type="term" value="C:cytoplasm"/>
    <property type="evidence" value="ECO:0007669"/>
    <property type="project" value="TreeGrafter"/>
</dbReference>
<dbReference type="PROSITE" id="PS50082">
    <property type="entry name" value="WD_REPEATS_2"/>
    <property type="match status" value="2"/>
</dbReference>
<reference evidence="5" key="1">
    <citation type="submission" date="2018-04" db="EMBL/GenBank/DDBJ databases">
        <title>Whole genome sequencing of Hypsizygus marmoreus.</title>
        <authorList>
            <person name="Choi I.-G."/>
            <person name="Min B."/>
            <person name="Kim J.-G."/>
            <person name="Kim S."/>
            <person name="Oh Y.-L."/>
            <person name="Kong W.-S."/>
            <person name="Park H."/>
            <person name="Jeong J."/>
            <person name="Song E.-S."/>
        </authorList>
    </citation>
    <scope>NUCLEOTIDE SEQUENCE [LARGE SCALE GENOMIC DNA]</scope>
    <source>
        <strain evidence="5">51987-8</strain>
    </source>
</reference>
<name>A0A369J279_HYPMA</name>
<dbReference type="SUPFAM" id="SSF50978">
    <property type="entry name" value="WD40 repeat-like"/>
    <property type="match status" value="1"/>
</dbReference>
<evidence type="ECO:0000313" key="6">
    <source>
        <dbReference type="Proteomes" id="UP000076154"/>
    </source>
</evidence>
<dbReference type="SMART" id="SM00320">
    <property type="entry name" value="WD40"/>
    <property type="match status" value="5"/>
</dbReference>
<dbReference type="EMBL" id="LUEZ02000096">
    <property type="protein sequence ID" value="RDB14747.1"/>
    <property type="molecule type" value="Genomic_DNA"/>
</dbReference>
<dbReference type="PANTHER" id="PTHR15574:SF40">
    <property type="entry name" value="WD AND TETRATRICOPEPTIDE REPEATS PROTEIN 1"/>
    <property type="match status" value="1"/>
</dbReference>
<evidence type="ECO:0000256" key="2">
    <source>
        <dbReference type="ARBA" id="ARBA00022737"/>
    </source>
</evidence>
<sequence>MSHRPKHSALASIPGLNRSGGRQDRLSSIIAKGYPYSRHLVGHESCINALTFSSGDGRFLASGGDDLNILLWDFHQEDLRAPACSLRGPRGNIFSLAFSATNRYLYSGGTDETILKYDIEHIASSLDSLSTASPNYTFRDHDDTIRAVSCHPYQDEVFLSAGQDGRILNHDGRASNRSTRAQDTLQLSTEATCVQFHPVMEHIFVTSDNHGVVCLRDTRMAFGPLTTRTRQGIVQTYNTKLSRKANNHLSNPETSSVTFDKNGTKLAVTMLHYYPTVYGLSDSNPLAVCSGRNLPDGTPVSTNERSYSNSCTIKHGSFGSADLDSHDLYSAGSEDFRGYVWKIPSPAELQEQRIEVSYDDWTSREWPNTIAFAEGIDKPRYIPVDLATPLCRLTGHKSIVNSVVFHPHLLHIVTSGVERDIVLHSPTPSSPCCAKLELTPTEVRSLGVDEQEDRIVYFRALAGFGMLLENEDSERATIMMFDHILREEGEVDVFSVRRWSGGSDSSDSEEEDEDDDDDEIEMDHGI</sequence>
<dbReference type="STRING" id="39966.A0A369J279"/>
<dbReference type="Gene3D" id="2.130.10.10">
    <property type="entry name" value="YVTN repeat-like/Quinoprotein amine dehydrogenase"/>
    <property type="match status" value="2"/>
</dbReference>
<dbReference type="InterPro" id="IPR015943">
    <property type="entry name" value="WD40/YVTN_repeat-like_dom_sf"/>
</dbReference>
<evidence type="ECO:0000313" key="5">
    <source>
        <dbReference type="EMBL" id="RDB14747.1"/>
    </source>
</evidence>
<dbReference type="PROSITE" id="PS50294">
    <property type="entry name" value="WD_REPEATS_REGION"/>
    <property type="match status" value="1"/>
</dbReference>
<dbReference type="AlphaFoldDB" id="A0A369J279"/>
<feature type="repeat" description="WD" evidence="3">
    <location>
        <begin position="86"/>
        <end position="120"/>
    </location>
</feature>
<dbReference type="GO" id="GO:0045717">
    <property type="term" value="P:negative regulation of fatty acid biosynthetic process"/>
    <property type="evidence" value="ECO:0007669"/>
    <property type="project" value="TreeGrafter"/>
</dbReference>
<evidence type="ECO:0000256" key="3">
    <source>
        <dbReference type="PROSITE-ProRule" id="PRU00221"/>
    </source>
</evidence>
<evidence type="ECO:0000256" key="4">
    <source>
        <dbReference type="SAM" id="MobiDB-lite"/>
    </source>
</evidence>
<feature type="region of interest" description="Disordered" evidence="4">
    <location>
        <begin position="497"/>
        <end position="526"/>
    </location>
</feature>
<dbReference type="GO" id="GO:0080008">
    <property type="term" value="C:Cul4-RING E3 ubiquitin ligase complex"/>
    <property type="evidence" value="ECO:0007669"/>
    <property type="project" value="TreeGrafter"/>
</dbReference>